<evidence type="ECO:0000313" key="2">
    <source>
        <dbReference type="EMBL" id="TDL24297.1"/>
    </source>
</evidence>
<evidence type="ECO:0000313" key="3">
    <source>
        <dbReference type="Proteomes" id="UP000294933"/>
    </source>
</evidence>
<reference evidence="2 3" key="1">
    <citation type="submission" date="2018-06" db="EMBL/GenBank/DDBJ databases">
        <title>A transcriptomic atlas of mushroom development highlights an independent origin of complex multicellularity.</title>
        <authorList>
            <consortium name="DOE Joint Genome Institute"/>
            <person name="Krizsan K."/>
            <person name="Almasi E."/>
            <person name="Merenyi Z."/>
            <person name="Sahu N."/>
            <person name="Viragh M."/>
            <person name="Koszo T."/>
            <person name="Mondo S."/>
            <person name="Kiss B."/>
            <person name="Balint B."/>
            <person name="Kues U."/>
            <person name="Barry K."/>
            <person name="Hegedus J.C."/>
            <person name="Henrissat B."/>
            <person name="Johnson J."/>
            <person name="Lipzen A."/>
            <person name="Ohm R."/>
            <person name="Nagy I."/>
            <person name="Pangilinan J."/>
            <person name="Yan J."/>
            <person name="Xiong Y."/>
            <person name="Grigoriev I.V."/>
            <person name="Hibbett D.S."/>
            <person name="Nagy L.G."/>
        </authorList>
    </citation>
    <scope>NUCLEOTIDE SEQUENCE [LARGE SCALE GENOMIC DNA]</scope>
    <source>
        <strain evidence="2 3">SZMC22713</strain>
    </source>
</reference>
<gene>
    <name evidence="2" type="ORF">BD410DRAFT_827289</name>
</gene>
<feature type="domain" description="DUF6593" evidence="1">
    <location>
        <begin position="46"/>
        <end position="146"/>
    </location>
</feature>
<proteinExistence type="predicted"/>
<keyword evidence="3" id="KW-1185">Reference proteome</keyword>
<dbReference type="AlphaFoldDB" id="A0A4Y7Q9G1"/>
<dbReference type="InterPro" id="IPR046528">
    <property type="entry name" value="DUF6593"/>
</dbReference>
<dbReference type="OrthoDB" id="3242031at2759"/>
<name>A0A4Y7Q9G1_9AGAM</name>
<dbReference type="EMBL" id="ML170167">
    <property type="protein sequence ID" value="TDL24297.1"/>
    <property type="molecule type" value="Genomic_DNA"/>
</dbReference>
<accession>A0A4Y7Q9G1</accession>
<dbReference type="VEuPathDB" id="FungiDB:BD410DRAFT_827289"/>
<dbReference type="Pfam" id="PF20236">
    <property type="entry name" value="DUF6593"/>
    <property type="match status" value="1"/>
</dbReference>
<organism evidence="2 3">
    <name type="scientific">Rickenella mellea</name>
    <dbReference type="NCBI Taxonomy" id="50990"/>
    <lineage>
        <taxon>Eukaryota</taxon>
        <taxon>Fungi</taxon>
        <taxon>Dikarya</taxon>
        <taxon>Basidiomycota</taxon>
        <taxon>Agaricomycotina</taxon>
        <taxon>Agaricomycetes</taxon>
        <taxon>Hymenochaetales</taxon>
        <taxon>Rickenellaceae</taxon>
        <taxon>Rickenella</taxon>
    </lineage>
</organism>
<dbReference type="Proteomes" id="UP000294933">
    <property type="component" value="Unassembled WGS sequence"/>
</dbReference>
<protein>
    <recommendedName>
        <fullName evidence="1">DUF6593 domain-containing protein</fullName>
    </recommendedName>
</protein>
<evidence type="ECO:0000259" key="1">
    <source>
        <dbReference type="Pfam" id="PF20236"/>
    </source>
</evidence>
<sequence>MTTLGMPFLLADKTGCLDGSDFSDLFGRLSLRITRTQQNSQRNAYMVYKLNDPRTVVNHVNQPQASLDFGPNHALGTVSIGRGPHIQMSEYLKQTSLTNSLSRVFTASDGQNYRWSFRSCGEDEWTCVNDRGYMIASYNLKVAGEPAYEGSSGCSLTIQEPYPHLAVGYYHVLHGWQLTP</sequence>